<accession>A0AC35FQS8</accession>
<sequence length="114" mass="12293">MGVKGSVGSGKPPPPNYGGPSSSPMIDFNDNNCKVQMRPKKHGNERNGTYSRSNGPSQFRPVSTNSVSSSSSMAEIRWRDSRLSNTSTPLGDTVVTPISNNRHSSYLPEHSSQV</sequence>
<reference evidence="2" key="1">
    <citation type="submission" date="2022-11" db="UniProtKB">
        <authorList>
            <consortium name="WormBaseParasite"/>
        </authorList>
    </citation>
    <scope>IDENTIFICATION</scope>
</reference>
<evidence type="ECO:0000313" key="1">
    <source>
        <dbReference type="Proteomes" id="UP000887580"/>
    </source>
</evidence>
<evidence type="ECO:0000313" key="2">
    <source>
        <dbReference type="WBParaSite" id="PS1159_v2.g19918.t1"/>
    </source>
</evidence>
<protein>
    <submittedName>
        <fullName evidence="2">Uncharacterized protein</fullName>
    </submittedName>
</protein>
<name>A0AC35FQS8_9BILA</name>
<organism evidence="1 2">
    <name type="scientific">Panagrolaimus sp. PS1159</name>
    <dbReference type="NCBI Taxonomy" id="55785"/>
    <lineage>
        <taxon>Eukaryota</taxon>
        <taxon>Metazoa</taxon>
        <taxon>Ecdysozoa</taxon>
        <taxon>Nematoda</taxon>
        <taxon>Chromadorea</taxon>
        <taxon>Rhabditida</taxon>
        <taxon>Tylenchina</taxon>
        <taxon>Panagrolaimomorpha</taxon>
        <taxon>Panagrolaimoidea</taxon>
        <taxon>Panagrolaimidae</taxon>
        <taxon>Panagrolaimus</taxon>
    </lineage>
</organism>
<dbReference type="Proteomes" id="UP000887580">
    <property type="component" value="Unplaced"/>
</dbReference>
<dbReference type="WBParaSite" id="PS1159_v2.g19918.t1">
    <property type="protein sequence ID" value="PS1159_v2.g19918.t1"/>
    <property type="gene ID" value="PS1159_v2.g19918"/>
</dbReference>
<proteinExistence type="predicted"/>